<accession>A0A562L2Y5</accession>
<evidence type="ECO:0000313" key="3">
    <source>
        <dbReference type="Proteomes" id="UP000317176"/>
    </source>
</evidence>
<dbReference type="OrthoDB" id="8256224at2"/>
<name>A0A562L2Y5_9BRAD</name>
<dbReference type="Proteomes" id="UP000317176">
    <property type="component" value="Unassembled WGS sequence"/>
</dbReference>
<evidence type="ECO:0000313" key="2">
    <source>
        <dbReference type="EMBL" id="TWI02017.1"/>
    </source>
</evidence>
<protein>
    <submittedName>
        <fullName evidence="2">Uncharacterized protein</fullName>
    </submittedName>
</protein>
<comment type="caution">
    <text evidence="2">The sequence shown here is derived from an EMBL/GenBank/DDBJ whole genome shotgun (WGS) entry which is preliminary data.</text>
</comment>
<organism evidence="2 3">
    <name type="scientific">Bradyrhizobium daqingense</name>
    <dbReference type="NCBI Taxonomy" id="993502"/>
    <lineage>
        <taxon>Bacteria</taxon>
        <taxon>Pseudomonadati</taxon>
        <taxon>Pseudomonadota</taxon>
        <taxon>Alphaproteobacteria</taxon>
        <taxon>Hyphomicrobiales</taxon>
        <taxon>Nitrobacteraceae</taxon>
        <taxon>Bradyrhizobium</taxon>
    </lineage>
</organism>
<dbReference type="AlphaFoldDB" id="A0A562L2Y5"/>
<dbReference type="RefSeq" id="WP_145638047.1">
    <property type="nucleotide sequence ID" value="NZ_CP088014.1"/>
</dbReference>
<dbReference type="EMBL" id="VLKL01000012">
    <property type="protein sequence ID" value="TWI02017.1"/>
    <property type="molecule type" value="Genomic_DNA"/>
</dbReference>
<keyword evidence="3" id="KW-1185">Reference proteome</keyword>
<sequence length="73" mass="7974">MAESLWNAIFDVVDLGFEISDAIDQTRQLSKPDIVKVPADPKPLPPAARRALAEAEDRERKREQSAAGGTDQA</sequence>
<feature type="region of interest" description="Disordered" evidence="1">
    <location>
        <begin position="35"/>
        <end position="73"/>
    </location>
</feature>
<evidence type="ECO:0000256" key="1">
    <source>
        <dbReference type="SAM" id="MobiDB-lite"/>
    </source>
</evidence>
<reference evidence="2 3" key="1">
    <citation type="journal article" date="2015" name="Stand. Genomic Sci.">
        <title>Genomic Encyclopedia of Bacterial and Archaeal Type Strains, Phase III: the genomes of soil and plant-associated and newly described type strains.</title>
        <authorList>
            <person name="Whitman W.B."/>
            <person name="Woyke T."/>
            <person name="Klenk H.P."/>
            <person name="Zhou Y."/>
            <person name="Lilburn T.G."/>
            <person name="Beck B.J."/>
            <person name="De Vos P."/>
            <person name="Vandamme P."/>
            <person name="Eisen J.A."/>
            <person name="Garrity G."/>
            <person name="Hugenholtz P."/>
            <person name="Kyrpides N.C."/>
        </authorList>
    </citation>
    <scope>NUCLEOTIDE SEQUENCE [LARGE SCALE GENOMIC DNA]</scope>
    <source>
        <strain evidence="2 3">CGMCC 1.10947</strain>
    </source>
</reference>
<feature type="compositionally biased region" description="Basic and acidic residues" evidence="1">
    <location>
        <begin position="51"/>
        <end position="64"/>
    </location>
</feature>
<proteinExistence type="predicted"/>
<gene>
    <name evidence="2" type="ORF">IQ17_04376</name>
</gene>